<evidence type="ECO:0000313" key="2">
    <source>
        <dbReference type="Proteomes" id="UP001150603"/>
    </source>
</evidence>
<accession>A0ACC1J7F4</accession>
<protein>
    <submittedName>
        <fullName evidence="1">Uncharacterized protein</fullName>
    </submittedName>
</protein>
<keyword evidence="2" id="KW-1185">Reference proteome</keyword>
<organism evidence="1 2">
    <name type="scientific">Linderina macrospora</name>
    <dbReference type="NCBI Taxonomy" id="4868"/>
    <lineage>
        <taxon>Eukaryota</taxon>
        <taxon>Fungi</taxon>
        <taxon>Fungi incertae sedis</taxon>
        <taxon>Zoopagomycota</taxon>
        <taxon>Kickxellomycotina</taxon>
        <taxon>Kickxellomycetes</taxon>
        <taxon>Kickxellales</taxon>
        <taxon>Kickxellaceae</taxon>
        <taxon>Linderina</taxon>
    </lineage>
</organism>
<gene>
    <name evidence="1" type="ORF">FBU59_003816</name>
</gene>
<proteinExistence type="predicted"/>
<sequence>MQNPLAQTPKASAAPMQNPLAPTSPASTSGNSGWEWDSPTFASNPPLSPTAATKSLGKSVPVDTDFFGTSPSPATQDDDDFGSFGSYIPPPKGSLSGTRLAKNVSSRLRTTPTFGQHAGKLGATKVSSPSMASGFGAIPPPPTSSSAGKPAVAKPNYNIGNSFAGMQPMQTKPMQTMQTKPTQLNSVLVPAPKGTPAGDRRDSQSHAGGKASHLGDFDPFA</sequence>
<comment type="caution">
    <text evidence="1">The sequence shown here is derived from an EMBL/GenBank/DDBJ whole genome shotgun (WGS) entry which is preliminary data.</text>
</comment>
<reference evidence="1" key="1">
    <citation type="submission" date="2022-07" db="EMBL/GenBank/DDBJ databases">
        <title>Phylogenomic reconstructions and comparative analyses of Kickxellomycotina fungi.</title>
        <authorList>
            <person name="Reynolds N.K."/>
            <person name="Stajich J.E."/>
            <person name="Barry K."/>
            <person name="Grigoriev I.V."/>
            <person name="Crous P."/>
            <person name="Smith M.E."/>
        </authorList>
    </citation>
    <scope>NUCLEOTIDE SEQUENCE</scope>
    <source>
        <strain evidence="1">NRRL 5244</strain>
    </source>
</reference>
<dbReference type="EMBL" id="JANBPW010002555">
    <property type="protein sequence ID" value="KAJ1940413.1"/>
    <property type="molecule type" value="Genomic_DNA"/>
</dbReference>
<dbReference type="Proteomes" id="UP001150603">
    <property type="component" value="Unassembled WGS sequence"/>
</dbReference>
<evidence type="ECO:0000313" key="1">
    <source>
        <dbReference type="EMBL" id="KAJ1940413.1"/>
    </source>
</evidence>
<name>A0ACC1J7F4_9FUNG</name>